<evidence type="ECO:0000256" key="2">
    <source>
        <dbReference type="ARBA" id="ARBA00005325"/>
    </source>
</evidence>
<dbReference type="PANTHER" id="PTHR42884">
    <property type="entry name" value="PROPROTEIN CONVERTASE SUBTILISIN/KEXIN-RELATED"/>
    <property type="match status" value="1"/>
</dbReference>
<dbReference type="Gene3D" id="2.60.120.260">
    <property type="entry name" value="Galactose-binding domain-like"/>
    <property type="match status" value="1"/>
</dbReference>
<feature type="chain" id="PRO_5005539436" description="P/Homo B domain-containing protein" evidence="17">
    <location>
        <begin position="26"/>
        <end position="801"/>
    </location>
</feature>
<dbReference type="GO" id="GO:0005802">
    <property type="term" value="C:trans-Golgi network"/>
    <property type="evidence" value="ECO:0007669"/>
    <property type="project" value="EnsemblFungi"/>
</dbReference>
<dbReference type="Proteomes" id="UP000053201">
    <property type="component" value="Unassembled WGS sequence"/>
</dbReference>
<evidence type="ECO:0000256" key="10">
    <source>
        <dbReference type="ARBA" id="ARBA00023136"/>
    </source>
</evidence>
<sequence>MFFERGVIATCFAVLVAVAASAVHTTPAVGPIIPRNDHNNFHYFAVQLDTSRDGSVPSAEILEDRAHQLGSSLGYHFVGRVGELVDYYLFATPKESGGLERWSTEEAEHEHVRHVKRFADEPAVAWVERQIPKRRLFRRAALPSAGQPKAERGRPLRLDDVRKELDIQDPGFSSQWHLVNTVIIGNDLNVTGVWRQGITGKNVTVCFVDDGLDYDSPDLKDNFYAEGSYDFNDHVKLPKPKLIEDRHGTRCAGEVAAVRNDVCGVGVAYDAKVSGVRILSGDLTEADEAASINYDFQNNQIYSCSWGPADNGRAMEAPPKIVTDAVYNGITKGRGGLGSIYVFASGNGGALSDNCNFDGYTNSIYTITVGAVDRENGHPIYSEACSAVMIVMYSSSGVHKDAIYTTDWPGQCTQTHGGTSAAAPLASGLYALVLQIRPDLTWRDIQHLTVQTAVPIDLDDSDWTQTAGGFLYNHKYGFGKLDGYALVEAAKNFTKVRPQTHFVTGVQTVYKEVPQDSVKLDSTLTITSDDLKSVNMSRLEHITVTVNMEHEHRGDIEVWLTSPNKVASQLAAYRPYDGDIYGLQNWTFMTVKHWNENPVGDWTISVFDKINPDKKGTFNYWWMTFYGETAPPPPAAAPSEVASLAPAPSTSAVPEAPPSQSWSAGAEAAATSAPPSDASLSTASQASASSTSSPSIPPPVGISGSGSKSAGYAFAFGAVLLGAAGAGAYYFRRSKEDRTSAEQNYEFKMLNDNEIDAAFEEDQESQMRLVGGREGSSSRDVIFDRFVLSNVDEDEDEDEAD</sequence>
<reference evidence="19 20" key="1">
    <citation type="submission" date="2009-08" db="EMBL/GenBank/DDBJ databases">
        <title>The Genome Sequence of Spizellomyces punctatus strain DAOM BR117.</title>
        <authorList>
            <consortium name="The Broad Institute Genome Sequencing Platform"/>
            <person name="Russ C."/>
            <person name="Cuomo C."/>
            <person name="Shea T."/>
            <person name="Young S.K."/>
            <person name="Zeng Q."/>
            <person name="Koehrsen M."/>
            <person name="Haas B."/>
            <person name="Borodovsky M."/>
            <person name="Guigo R."/>
            <person name="Alvarado L."/>
            <person name="Berlin A."/>
            <person name="Bochicchio J."/>
            <person name="Borenstein D."/>
            <person name="Chapman S."/>
            <person name="Chen Z."/>
            <person name="Engels R."/>
            <person name="Freedman E."/>
            <person name="Gellesch M."/>
            <person name="Goldberg J."/>
            <person name="Griggs A."/>
            <person name="Gujja S."/>
            <person name="Heiman D."/>
            <person name="Hepburn T."/>
            <person name="Howarth C."/>
            <person name="Jen D."/>
            <person name="Larson L."/>
            <person name="Lewis B."/>
            <person name="Mehta T."/>
            <person name="Park D."/>
            <person name="Pearson M."/>
            <person name="Roberts A."/>
            <person name="Saif S."/>
            <person name="Shenoy N."/>
            <person name="Sisk P."/>
            <person name="Stolte C."/>
            <person name="Sykes S."/>
            <person name="Thomson T."/>
            <person name="Walk T."/>
            <person name="White J."/>
            <person name="Yandava C."/>
            <person name="Burger G."/>
            <person name="Gray M.W."/>
            <person name="Holland P.W.H."/>
            <person name="King N."/>
            <person name="Lang F.B.F."/>
            <person name="Roger A.J."/>
            <person name="Ruiz-Trillo I."/>
            <person name="Lander E."/>
            <person name="Nusbaum C."/>
        </authorList>
    </citation>
    <scope>NUCLEOTIDE SEQUENCE [LARGE SCALE GENOMIC DNA]</scope>
    <source>
        <strain evidence="19 20">DAOM BR117</strain>
    </source>
</reference>
<feature type="compositionally biased region" description="Low complexity" evidence="15">
    <location>
        <begin position="637"/>
        <end position="649"/>
    </location>
</feature>
<feature type="signal peptide" evidence="17">
    <location>
        <begin position="1"/>
        <end position="25"/>
    </location>
</feature>
<dbReference type="RefSeq" id="XP_016604029.1">
    <property type="nucleotide sequence ID" value="XM_016757732.1"/>
</dbReference>
<keyword evidence="20" id="KW-1185">Reference proteome</keyword>
<dbReference type="GO" id="GO:0007323">
    <property type="term" value="P:peptide pheromone maturation"/>
    <property type="evidence" value="ECO:0007669"/>
    <property type="project" value="EnsemblFungi"/>
</dbReference>
<dbReference type="InterPro" id="IPR015500">
    <property type="entry name" value="Peptidase_S8_subtilisin-rel"/>
</dbReference>
<dbReference type="SUPFAM" id="SSF52743">
    <property type="entry name" value="Subtilisin-like"/>
    <property type="match status" value="1"/>
</dbReference>
<dbReference type="InterPro" id="IPR022398">
    <property type="entry name" value="Peptidase_S8_His-AS"/>
</dbReference>
<feature type="active site" description="Charge relay system" evidence="13 14">
    <location>
        <position position="209"/>
    </location>
</feature>
<keyword evidence="3 14" id="KW-0645">Protease</keyword>
<protein>
    <recommendedName>
        <fullName evidence="18">P/Homo B domain-containing protein</fullName>
    </recommendedName>
</protein>
<dbReference type="Pfam" id="PF00082">
    <property type="entry name" value="Peptidase_S8"/>
    <property type="match status" value="1"/>
</dbReference>
<dbReference type="FunFam" id="3.40.50.200:FF:000005">
    <property type="entry name" value="Proprotein convertase subtilisin/kexin type 7"/>
    <property type="match status" value="1"/>
</dbReference>
<dbReference type="STRING" id="645134.A0A0L0H4U2"/>
<keyword evidence="5 17" id="KW-0732">Signal</keyword>
<evidence type="ECO:0000256" key="11">
    <source>
        <dbReference type="ARBA" id="ARBA00023145"/>
    </source>
</evidence>
<evidence type="ECO:0000256" key="15">
    <source>
        <dbReference type="SAM" id="MobiDB-lite"/>
    </source>
</evidence>
<evidence type="ECO:0000256" key="7">
    <source>
        <dbReference type="ARBA" id="ARBA00022825"/>
    </source>
</evidence>
<dbReference type="InterPro" id="IPR008979">
    <property type="entry name" value="Galactose-bd-like_sf"/>
</dbReference>
<dbReference type="Gene3D" id="3.30.70.850">
    <property type="entry name" value="Peptidase S8, pro-domain"/>
    <property type="match status" value="1"/>
</dbReference>
<dbReference type="Pfam" id="PF16470">
    <property type="entry name" value="S8_pro-domain"/>
    <property type="match status" value="1"/>
</dbReference>
<dbReference type="InterPro" id="IPR000209">
    <property type="entry name" value="Peptidase_S8/S53_dom"/>
</dbReference>
<evidence type="ECO:0000256" key="6">
    <source>
        <dbReference type="ARBA" id="ARBA00022801"/>
    </source>
</evidence>
<feature type="region of interest" description="Disordered" evidence="15">
    <location>
        <begin position="634"/>
        <end position="700"/>
    </location>
</feature>
<dbReference type="EMBL" id="KQ257472">
    <property type="protein sequence ID" value="KNC95989.1"/>
    <property type="molecule type" value="Genomic_DNA"/>
</dbReference>
<feature type="transmembrane region" description="Helical" evidence="16">
    <location>
        <begin position="710"/>
        <end position="731"/>
    </location>
</feature>
<dbReference type="Pfam" id="PF01483">
    <property type="entry name" value="P_proprotein"/>
    <property type="match status" value="1"/>
</dbReference>
<keyword evidence="8" id="KW-0106">Calcium</keyword>
<dbReference type="InterPro" id="IPR036852">
    <property type="entry name" value="Peptidase_S8/S53_dom_sf"/>
</dbReference>
<comment type="similarity">
    <text evidence="2">Belongs to the peptidase S8 family. Furin subfamily.</text>
</comment>
<dbReference type="AlphaFoldDB" id="A0A0L0H4U2"/>
<evidence type="ECO:0000256" key="16">
    <source>
        <dbReference type="SAM" id="Phobius"/>
    </source>
</evidence>
<evidence type="ECO:0000313" key="20">
    <source>
        <dbReference type="Proteomes" id="UP000053201"/>
    </source>
</evidence>
<evidence type="ECO:0000256" key="4">
    <source>
        <dbReference type="ARBA" id="ARBA00022692"/>
    </source>
</evidence>
<dbReference type="eggNOG" id="KOG3525">
    <property type="taxonomic scope" value="Eukaryota"/>
</dbReference>
<organism evidence="19 20">
    <name type="scientific">Spizellomyces punctatus (strain DAOM BR117)</name>
    <dbReference type="NCBI Taxonomy" id="645134"/>
    <lineage>
        <taxon>Eukaryota</taxon>
        <taxon>Fungi</taxon>
        <taxon>Fungi incertae sedis</taxon>
        <taxon>Chytridiomycota</taxon>
        <taxon>Chytridiomycota incertae sedis</taxon>
        <taxon>Chytridiomycetes</taxon>
        <taxon>Spizellomycetales</taxon>
        <taxon>Spizellomycetaceae</taxon>
        <taxon>Spizellomyces</taxon>
    </lineage>
</organism>
<dbReference type="InterPro" id="IPR023828">
    <property type="entry name" value="Peptidase_S8_Ser-AS"/>
</dbReference>
<evidence type="ECO:0000256" key="9">
    <source>
        <dbReference type="ARBA" id="ARBA00022989"/>
    </source>
</evidence>
<dbReference type="PROSITE" id="PS51892">
    <property type="entry name" value="SUBTILASE"/>
    <property type="match status" value="1"/>
</dbReference>
<dbReference type="InterPro" id="IPR034182">
    <property type="entry name" value="Kexin/furin"/>
</dbReference>
<accession>A0A0L0H4U2</accession>
<keyword evidence="7 14" id="KW-0720">Serine protease</keyword>
<evidence type="ECO:0000256" key="12">
    <source>
        <dbReference type="ARBA" id="ARBA00023180"/>
    </source>
</evidence>
<dbReference type="SUPFAM" id="SSF54897">
    <property type="entry name" value="Protease propeptides/inhibitors"/>
    <property type="match status" value="1"/>
</dbReference>
<evidence type="ECO:0000259" key="18">
    <source>
        <dbReference type="PROSITE" id="PS51829"/>
    </source>
</evidence>
<keyword evidence="10 16" id="KW-0472">Membrane</keyword>
<evidence type="ECO:0000256" key="13">
    <source>
        <dbReference type="PIRSR" id="PIRSR615500-1"/>
    </source>
</evidence>
<feature type="active site" description="Charge relay system" evidence="13 14">
    <location>
        <position position="420"/>
    </location>
</feature>
<evidence type="ECO:0000256" key="14">
    <source>
        <dbReference type="PROSITE-ProRule" id="PRU01240"/>
    </source>
</evidence>
<evidence type="ECO:0000256" key="3">
    <source>
        <dbReference type="ARBA" id="ARBA00022670"/>
    </source>
</evidence>
<keyword evidence="11" id="KW-0865">Zymogen</keyword>
<dbReference type="Gene3D" id="3.40.50.200">
    <property type="entry name" value="Peptidase S8/S53 domain"/>
    <property type="match status" value="1"/>
</dbReference>
<dbReference type="InterPro" id="IPR038466">
    <property type="entry name" value="S8_pro-domain_sf"/>
</dbReference>
<keyword evidence="9 16" id="KW-1133">Transmembrane helix</keyword>
<gene>
    <name evidence="19" type="ORF">SPPG_09556</name>
</gene>
<keyword evidence="6 14" id="KW-0378">Hydrolase</keyword>
<evidence type="ECO:0000256" key="8">
    <source>
        <dbReference type="ARBA" id="ARBA00022837"/>
    </source>
</evidence>
<name>A0A0L0H4U2_SPIPD</name>
<dbReference type="InterPro" id="IPR032815">
    <property type="entry name" value="S8_pro-domain"/>
</dbReference>
<dbReference type="FunFam" id="2.60.120.260:FF:000026">
    <property type="entry name" value="proprotein convertase subtilisin/kexin type 7"/>
    <property type="match status" value="1"/>
</dbReference>
<dbReference type="InParanoid" id="A0A0L0H4U2"/>
<dbReference type="FunCoup" id="A0A0L0H4U2">
    <property type="interactions" value="46"/>
</dbReference>
<evidence type="ECO:0000313" key="19">
    <source>
        <dbReference type="EMBL" id="KNC95989.1"/>
    </source>
</evidence>
<evidence type="ECO:0000256" key="5">
    <source>
        <dbReference type="ARBA" id="ARBA00022729"/>
    </source>
</evidence>
<dbReference type="GO" id="GO:0000139">
    <property type="term" value="C:Golgi membrane"/>
    <property type="evidence" value="ECO:0007669"/>
    <property type="project" value="TreeGrafter"/>
</dbReference>
<evidence type="ECO:0000256" key="1">
    <source>
        <dbReference type="ARBA" id="ARBA00004370"/>
    </source>
</evidence>
<dbReference type="VEuPathDB" id="FungiDB:SPPG_09556"/>
<keyword evidence="4 16" id="KW-0812">Transmembrane</keyword>
<dbReference type="OrthoDB" id="300641at2759"/>
<dbReference type="PRINTS" id="PR00723">
    <property type="entry name" value="SUBTILISIN"/>
</dbReference>
<dbReference type="InterPro" id="IPR002884">
    <property type="entry name" value="P_dom"/>
</dbReference>
<keyword evidence="12" id="KW-0325">Glycoprotein</keyword>
<evidence type="ECO:0000256" key="17">
    <source>
        <dbReference type="SAM" id="SignalP"/>
    </source>
</evidence>
<dbReference type="InterPro" id="IPR023827">
    <property type="entry name" value="Peptidase_S8_Asp-AS"/>
</dbReference>
<dbReference type="GO" id="GO:0016485">
    <property type="term" value="P:protein processing"/>
    <property type="evidence" value="ECO:0007669"/>
    <property type="project" value="EnsemblFungi"/>
</dbReference>
<dbReference type="CDD" id="cd04059">
    <property type="entry name" value="Peptidases_S8_Protein_convertases_Kexins_Furin-like"/>
    <property type="match status" value="1"/>
</dbReference>
<feature type="domain" description="P/Homo B" evidence="18">
    <location>
        <begin position="496"/>
        <end position="631"/>
    </location>
</feature>
<feature type="active site" description="Charge relay system" evidence="13 14">
    <location>
        <position position="247"/>
    </location>
</feature>
<dbReference type="SUPFAM" id="SSF49785">
    <property type="entry name" value="Galactose-binding domain-like"/>
    <property type="match status" value="1"/>
</dbReference>
<comment type="subcellular location">
    <subcellularLocation>
        <location evidence="1">Membrane</location>
    </subcellularLocation>
</comment>
<feature type="compositionally biased region" description="Low complexity" evidence="15">
    <location>
        <begin position="659"/>
        <end position="694"/>
    </location>
</feature>
<dbReference type="GeneID" id="27692681"/>
<proteinExistence type="inferred from homology"/>
<dbReference type="OMA" id="LHHACTN"/>
<dbReference type="GO" id="GO:0004252">
    <property type="term" value="F:serine-type endopeptidase activity"/>
    <property type="evidence" value="ECO:0007669"/>
    <property type="project" value="UniProtKB-UniRule"/>
</dbReference>
<dbReference type="PROSITE" id="PS51829">
    <property type="entry name" value="P_HOMO_B"/>
    <property type="match status" value="1"/>
</dbReference>
<dbReference type="PROSITE" id="PS00138">
    <property type="entry name" value="SUBTILASE_SER"/>
    <property type="match status" value="1"/>
</dbReference>
<dbReference type="PROSITE" id="PS00136">
    <property type="entry name" value="SUBTILASE_ASP"/>
    <property type="match status" value="1"/>
</dbReference>
<dbReference type="PROSITE" id="PS00137">
    <property type="entry name" value="SUBTILASE_HIS"/>
    <property type="match status" value="1"/>
</dbReference>
<dbReference type="PANTHER" id="PTHR42884:SF14">
    <property type="entry name" value="NEUROENDOCRINE CONVERTASE 1"/>
    <property type="match status" value="1"/>
</dbReference>